<name>A0AAN9VJ40_9ORTH</name>
<dbReference type="GO" id="GO:0030983">
    <property type="term" value="F:mismatched DNA binding"/>
    <property type="evidence" value="ECO:0007669"/>
    <property type="project" value="InterPro"/>
</dbReference>
<dbReference type="InterPro" id="IPR014721">
    <property type="entry name" value="Ribsml_uS5_D2-typ_fold_subgr"/>
</dbReference>
<dbReference type="AlphaFoldDB" id="A0AAN9VJ40"/>
<dbReference type="GO" id="GO:0006298">
    <property type="term" value="P:mismatch repair"/>
    <property type="evidence" value="ECO:0007669"/>
    <property type="project" value="InterPro"/>
</dbReference>
<dbReference type="Pfam" id="PF01119">
    <property type="entry name" value="DNA_mis_repair"/>
    <property type="match status" value="1"/>
</dbReference>
<evidence type="ECO:0000313" key="5">
    <source>
        <dbReference type="EMBL" id="KAK7863527.1"/>
    </source>
</evidence>
<feature type="DNA-binding region" description="HMG box" evidence="3">
    <location>
        <begin position="591"/>
        <end position="645"/>
    </location>
</feature>
<dbReference type="GO" id="GO:0005524">
    <property type="term" value="F:ATP binding"/>
    <property type="evidence" value="ECO:0007669"/>
    <property type="project" value="InterPro"/>
</dbReference>
<dbReference type="GO" id="GO:0016887">
    <property type="term" value="F:ATP hydrolysis activity"/>
    <property type="evidence" value="ECO:0007669"/>
    <property type="project" value="InterPro"/>
</dbReference>
<sequence>MSLQKLSPTTTRRISSCQAISSVSDAVKELVENALDSGASAINVKLVNYGLARIEVQDDGSGVPSSDVEHMCLPHYTSKIKDFSDLGSKLETYGFRGEALASLCNIADVEITTRTLNDKFASCFTFDKNGKILDSKPSHFKKGTTVVVSNLFSNVPVRRKFISSSNKAKTEFKKTEVIVKNFAIINSGVYFSFFHNKCMVWQKSPAQTLKESLKGILGYPVANQLEEISTDKNKNSIVLVVPRKDCKDMATLCFASVDVMRTFINQRPVRYSKLQKIVLNCIAEYFGVNYPNGKYPISVVSIKVAASAVDVNIESNKSKVMCHDESDLFESVEEFLRSYYTLPSIQCKTKPSGLEEEKNKSCSLQSKQLINNAVEQIDQTLSDCQVAMKVPNQNPLQKPGNENLWASADKAMSLWSVKNIEPNNINKNERLLDVEERSGNKSSEEWNITKRPRLEGEVEQQPINFGSKETDNLNTLAFDQQNNSDCDIAHVINPNSEKRPVLSMQTNDLWASTDKAMGLWSRGCVKSESGDVIEGGAHLLQLKCSTRNESTRKTIEASSAKCKLNLQNSKSSTSQSKILNSSFHTVSSQMGCKEKSGFVNFCREMRPKILAEKPGICFTEVARVLSNKWKALSSEEQNSFSKNVENTNVTISNVQNRSLHDMFKTQTKKKIMKSTTFQVLANDWKISQAKIDISLADNSMTFAKQELFYMLPKGIWICRIGKQVGIVHPWCLQETIIYKQLMETQSVPVILLDKPLLIKKEELAPELWQAVTDLEVEKTNSNTFQVVCPIVIKNGFNLAWENGELYMTHVASTIRHYGIRELEEILTLKKDSSQLSHCRPVKVAALFENQAVRYSSEKQPIIARKEMMKLLELWSTGEDQFCLHQKPIFRPLNTLPKTSPPEFS</sequence>
<keyword evidence="3" id="KW-0539">Nucleus</keyword>
<gene>
    <name evidence="5" type="ORF">R5R35_004977</name>
</gene>
<dbReference type="PROSITE" id="PS50118">
    <property type="entry name" value="HMG_BOX_2"/>
    <property type="match status" value="1"/>
</dbReference>
<dbReference type="NCBIfam" id="TIGR00585">
    <property type="entry name" value="mutl"/>
    <property type="match status" value="1"/>
</dbReference>
<proteinExistence type="inferred from homology"/>
<evidence type="ECO:0000313" key="6">
    <source>
        <dbReference type="Proteomes" id="UP001378592"/>
    </source>
</evidence>
<dbReference type="EMBL" id="JAZDUA010000227">
    <property type="protein sequence ID" value="KAK7863527.1"/>
    <property type="molecule type" value="Genomic_DNA"/>
</dbReference>
<evidence type="ECO:0000256" key="1">
    <source>
        <dbReference type="ARBA" id="ARBA00006082"/>
    </source>
</evidence>
<accession>A0AAN9VJ40</accession>
<keyword evidence="6" id="KW-1185">Reference proteome</keyword>
<dbReference type="CDD" id="cd00084">
    <property type="entry name" value="HMG-box_SF"/>
    <property type="match status" value="1"/>
</dbReference>
<dbReference type="Gene3D" id="3.30.230.10">
    <property type="match status" value="1"/>
</dbReference>
<dbReference type="CDD" id="cd00782">
    <property type="entry name" value="MutL_Trans"/>
    <property type="match status" value="1"/>
</dbReference>
<dbReference type="InterPro" id="IPR002099">
    <property type="entry name" value="MutL/Mlh/PMS"/>
</dbReference>
<dbReference type="InterPro" id="IPR014762">
    <property type="entry name" value="DNA_mismatch_repair_CS"/>
</dbReference>
<dbReference type="Gene3D" id="1.10.30.10">
    <property type="entry name" value="High mobility group box domain"/>
    <property type="match status" value="1"/>
</dbReference>
<dbReference type="InterPro" id="IPR036910">
    <property type="entry name" value="HMG_box_dom_sf"/>
</dbReference>
<evidence type="ECO:0000259" key="4">
    <source>
        <dbReference type="PROSITE" id="PS50118"/>
    </source>
</evidence>
<dbReference type="PANTHER" id="PTHR10073">
    <property type="entry name" value="DNA MISMATCH REPAIR PROTEIN MLH, PMS, MUTL"/>
    <property type="match status" value="1"/>
</dbReference>
<dbReference type="CDD" id="cd16926">
    <property type="entry name" value="HATPase_MutL-MLH-PMS-like"/>
    <property type="match status" value="1"/>
</dbReference>
<comment type="similarity">
    <text evidence="1">Belongs to the DNA mismatch repair MutL/HexB family.</text>
</comment>
<dbReference type="SUPFAM" id="SSF47095">
    <property type="entry name" value="HMG-box"/>
    <property type="match status" value="1"/>
</dbReference>
<dbReference type="InterPro" id="IPR038973">
    <property type="entry name" value="MutL/Mlh/Pms-like"/>
</dbReference>
<dbReference type="FunFam" id="3.30.565.10:FF:000017">
    <property type="entry name" value="PMS1 homolog 1, mismatch repair system component"/>
    <property type="match status" value="1"/>
</dbReference>
<dbReference type="GO" id="GO:0140664">
    <property type="term" value="F:ATP-dependent DNA damage sensor activity"/>
    <property type="evidence" value="ECO:0007669"/>
    <property type="project" value="InterPro"/>
</dbReference>
<keyword evidence="2" id="KW-0227">DNA damage</keyword>
<reference evidence="5 6" key="1">
    <citation type="submission" date="2024-03" db="EMBL/GenBank/DDBJ databases">
        <title>The genome assembly and annotation of the cricket Gryllus longicercus Weissman &amp; Gray.</title>
        <authorList>
            <person name="Szrajer S."/>
            <person name="Gray D."/>
            <person name="Ylla G."/>
        </authorList>
    </citation>
    <scope>NUCLEOTIDE SEQUENCE [LARGE SCALE GENOMIC DNA]</scope>
    <source>
        <strain evidence="5">DAG 2021-001</strain>
        <tissue evidence="5">Whole body minus gut</tissue>
    </source>
</reference>
<dbReference type="SMART" id="SM01340">
    <property type="entry name" value="DNA_mis_repair"/>
    <property type="match status" value="1"/>
</dbReference>
<dbReference type="SUPFAM" id="SSF54211">
    <property type="entry name" value="Ribosomal protein S5 domain 2-like"/>
    <property type="match status" value="1"/>
</dbReference>
<dbReference type="Pfam" id="PF00505">
    <property type="entry name" value="HMG_box"/>
    <property type="match status" value="1"/>
</dbReference>
<dbReference type="InterPro" id="IPR013507">
    <property type="entry name" value="DNA_mismatch_S5_2-like"/>
</dbReference>
<dbReference type="Gene3D" id="3.30.565.10">
    <property type="entry name" value="Histidine kinase-like ATPase, C-terminal domain"/>
    <property type="match status" value="1"/>
</dbReference>
<dbReference type="Pfam" id="PF13589">
    <property type="entry name" value="HATPase_c_3"/>
    <property type="match status" value="1"/>
</dbReference>
<evidence type="ECO:0000256" key="2">
    <source>
        <dbReference type="ARBA" id="ARBA00022763"/>
    </source>
</evidence>
<dbReference type="InterPro" id="IPR009071">
    <property type="entry name" value="HMG_box_dom"/>
</dbReference>
<dbReference type="PROSITE" id="PS00058">
    <property type="entry name" value="DNA_MISMATCH_REPAIR_1"/>
    <property type="match status" value="1"/>
</dbReference>
<protein>
    <recommendedName>
        <fullName evidence="4">HMG box domain-containing protein</fullName>
    </recommendedName>
</protein>
<evidence type="ECO:0000256" key="3">
    <source>
        <dbReference type="PROSITE-ProRule" id="PRU00267"/>
    </source>
</evidence>
<keyword evidence="3" id="KW-0238">DNA-binding</keyword>
<dbReference type="SUPFAM" id="SSF55874">
    <property type="entry name" value="ATPase domain of HSP90 chaperone/DNA topoisomerase II/histidine kinase"/>
    <property type="match status" value="1"/>
</dbReference>
<dbReference type="Proteomes" id="UP001378592">
    <property type="component" value="Unassembled WGS sequence"/>
</dbReference>
<comment type="caution">
    <text evidence="5">The sequence shown here is derived from an EMBL/GenBank/DDBJ whole genome shotgun (WGS) entry which is preliminary data.</text>
</comment>
<dbReference type="GO" id="GO:0032389">
    <property type="term" value="C:MutLalpha complex"/>
    <property type="evidence" value="ECO:0007669"/>
    <property type="project" value="TreeGrafter"/>
</dbReference>
<feature type="domain" description="HMG box" evidence="4">
    <location>
        <begin position="591"/>
        <end position="645"/>
    </location>
</feature>
<dbReference type="InterPro" id="IPR020568">
    <property type="entry name" value="Ribosomal_Su5_D2-typ_SF"/>
</dbReference>
<dbReference type="InterPro" id="IPR036890">
    <property type="entry name" value="HATPase_C_sf"/>
</dbReference>
<dbReference type="PANTHER" id="PTHR10073:SF54">
    <property type="entry name" value="PMS1 PROTEIN HOMOLOG 1"/>
    <property type="match status" value="1"/>
</dbReference>
<organism evidence="5 6">
    <name type="scientific">Gryllus longicercus</name>
    <dbReference type="NCBI Taxonomy" id="2509291"/>
    <lineage>
        <taxon>Eukaryota</taxon>
        <taxon>Metazoa</taxon>
        <taxon>Ecdysozoa</taxon>
        <taxon>Arthropoda</taxon>
        <taxon>Hexapoda</taxon>
        <taxon>Insecta</taxon>
        <taxon>Pterygota</taxon>
        <taxon>Neoptera</taxon>
        <taxon>Polyneoptera</taxon>
        <taxon>Orthoptera</taxon>
        <taxon>Ensifera</taxon>
        <taxon>Gryllidea</taxon>
        <taxon>Grylloidea</taxon>
        <taxon>Gryllidae</taxon>
        <taxon>Gryllinae</taxon>
        <taxon>Gryllus</taxon>
    </lineage>
</organism>